<feature type="transmembrane region" description="Helical" evidence="1">
    <location>
        <begin position="323"/>
        <end position="342"/>
    </location>
</feature>
<feature type="transmembrane region" description="Helical" evidence="1">
    <location>
        <begin position="62"/>
        <end position="83"/>
    </location>
</feature>
<name>A0A846RZY9_9MICC</name>
<organism evidence="2 3">
    <name type="scientific">Arthrobacter pigmenti</name>
    <dbReference type="NCBI Taxonomy" id="271432"/>
    <lineage>
        <taxon>Bacteria</taxon>
        <taxon>Bacillati</taxon>
        <taxon>Actinomycetota</taxon>
        <taxon>Actinomycetes</taxon>
        <taxon>Micrococcales</taxon>
        <taxon>Micrococcaceae</taxon>
        <taxon>Arthrobacter</taxon>
    </lineage>
</organism>
<dbReference type="Proteomes" id="UP000547458">
    <property type="component" value="Unassembled WGS sequence"/>
</dbReference>
<feature type="transmembrane region" description="Helical" evidence="1">
    <location>
        <begin position="191"/>
        <end position="213"/>
    </location>
</feature>
<comment type="caution">
    <text evidence="2">The sequence shown here is derived from an EMBL/GenBank/DDBJ whole genome shotgun (WGS) entry which is preliminary data.</text>
</comment>
<feature type="transmembrane region" description="Helical" evidence="1">
    <location>
        <begin position="12"/>
        <end position="37"/>
    </location>
</feature>
<keyword evidence="3" id="KW-1185">Reference proteome</keyword>
<evidence type="ECO:0000313" key="3">
    <source>
        <dbReference type="Proteomes" id="UP000547458"/>
    </source>
</evidence>
<reference evidence="2 3" key="1">
    <citation type="submission" date="2020-03" db="EMBL/GenBank/DDBJ databases">
        <title>Sequencing the genomes of 1000 actinobacteria strains.</title>
        <authorList>
            <person name="Klenk H.-P."/>
        </authorList>
    </citation>
    <scope>NUCLEOTIDE SEQUENCE [LARGE SCALE GENOMIC DNA]</scope>
    <source>
        <strain evidence="2 3">DSM 16403</strain>
    </source>
</reference>
<gene>
    <name evidence="2" type="ORF">BJ994_002817</name>
</gene>
<feature type="transmembrane region" description="Helical" evidence="1">
    <location>
        <begin position="277"/>
        <end position="303"/>
    </location>
</feature>
<feature type="transmembrane region" description="Helical" evidence="1">
    <location>
        <begin position="149"/>
        <end position="170"/>
    </location>
</feature>
<proteinExistence type="predicted"/>
<keyword evidence="1" id="KW-0472">Membrane</keyword>
<feature type="transmembrane region" description="Helical" evidence="1">
    <location>
        <begin position="90"/>
        <end position="111"/>
    </location>
</feature>
<feature type="transmembrane region" description="Helical" evidence="1">
    <location>
        <begin position="233"/>
        <end position="256"/>
    </location>
</feature>
<dbReference type="RefSeq" id="WP_167995045.1">
    <property type="nucleotide sequence ID" value="NZ_JAATJL010000001.1"/>
</dbReference>
<protein>
    <submittedName>
        <fullName evidence="2">Uncharacterized protein</fullName>
    </submittedName>
</protein>
<sequence>MTQQSLKRPTKLLPAVPLITSIAAFAYAAVAAAVVVLGGRLPLADPAAPAEHAPLNGPLGDVLHWVLPALAVLGGGLALAIHVRRRPGRLLAGAAVTFAVVYAGITLLLVVDSRLLTMLGYVPFLLINFLVNPGSLDIDFHWPIVGHQAAVLAGVAMWVGTAVVAVRRSVGACLACGRGNNRFTAASARRWGKPVTIAAAVIPAAYALTRFAWAAGIPLGLSTELLSELQAGGGVYAGLGLASMALLGTLLTLGLIQRWGSVFPRWVPFIGGRSVPVLLAVIPASLVSVVVVPAGTEIIRLFTADITGGVPFDAENWATGAPAFLWIVWGPLLAAATLAYYLKRRGQCGICGQSA</sequence>
<evidence type="ECO:0000256" key="1">
    <source>
        <dbReference type="SAM" id="Phobius"/>
    </source>
</evidence>
<accession>A0A846RZY9</accession>
<keyword evidence="1" id="KW-1133">Transmembrane helix</keyword>
<evidence type="ECO:0000313" key="2">
    <source>
        <dbReference type="EMBL" id="NJC23741.1"/>
    </source>
</evidence>
<keyword evidence="1" id="KW-0812">Transmembrane</keyword>
<dbReference type="AlphaFoldDB" id="A0A846RZY9"/>
<dbReference type="EMBL" id="JAATJL010000001">
    <property type="protein sequence ID" value="NJC23741.1"/>
    <property type="molecule type" value="Genomic_DNA"/>
</dbReference>